<organism evidence="2 3">
    <name type="scientific">Geitlerinema calcuttense NRMC-F 0142</name>
    <dbReference type="NCBI Taxonomy" id="2922238"/>
    <lineage>
        <taxon>Bacteria</taxon>
        <taxon>Bacillati</taxon>
        <taxon>Cyanobacteriota</taxon>
        <taxon>Cyanophyceae</taxon>
        <taxon>Geitlerinematales</taxon>
        <taxon>Geitlerinemataceae</taxon>
        <taxon>Geitlerinema</taxon>
    </lineage>
</organism>
<evidence type="ECO:0000313" key="3">
    <source>
        <dbReference type="Proteomes" id="UP001230986"/>
    </source>
</evidence>
<accession>A0ABT7LVD7</accession>
<dbReference type="InterPro" id="IPR010328">
    <property type="entry name" value="DUF928"/>
</dbReference>
<dbReference type="Pfam" id="PF06051">
    <property type="entry name" value="DUF928"/>
    <property type="match status" value="1"/>
</dbReference>
<evidence type="ECO:0000313" key="2">
    <source>
        <dbReference type="EMBL" id="MDL5056004.1"/>
    </source>
</evidence>
<feature type="region of interest" description="Disordered" evidence="1">
    <location>
        <begin position="48"/>
        <end position="86"/>
    </location>
</feature>
<dbReference type="Proteomes" id="UP001230986">
    <property type="component" value="Unassembled WGS sequence"/>
</dbReference>
<sequence>MTVVGLASFLYLSGVGLPQLVLAQMWRPNREIENLPSRQKQAILRLSEKQQTNPRLSQSPQPPPRRPVVPPLNPNDNPQTSPGSVRDTCVVGQKPLTAVIPVKDRQTALTISAYPTFFVYVPETRAQEAEFILVDTIDDSVAYQTRVQLPKTAGVMSLSLPRRADVKGLQAQKNYRWTFALVCKAENGEENTDNFVNGNIQRVNRPDVEMRAREASVQEVPSIYAKEGFWHDLLASLAQLRRDSPNNADLADSWARLLSDVGLADVAGEPLVPSRVRPSIR</sequence>
<dbReference type="EMBL" id="JASVEJ010000003">
    <property type="protein sequence ID" value="MDL5056004.1"/>
    <property type="molecule type" value="Genomic_DNA"/>
</dbReference>
<reference evidence="2 3" key="1">
    <citation type="submission" date="2023-06" db="EMBL/GenBank/DDBJ databases">
        <title>Whole genome sequence of Oscillatoria calcuttensis NRMC-F 0142.</title>
        <authorList>
            <person name="Shakena Fathima T."/>
            <person name="Muralitharan G."/>
            <person name="Thajuddin N."/>
        </authorList>
    </citation>
    <scope>NUCLEOTIDE SEQUENCE [LARGE SCALE GENOMIC DNA]</scope>
    <source>
        <strain evidence="2 3">NRMC-F 0142</strain>
    </source>
</reference>
<name>A0ABT7LVD7_9CYAN</name>
<feature type="compositionally biased region" description="Pro residues" evidence="1">
    <location>
        <begin position="60"/>
        <end position="73"/>
    </location>
</feature>
<comment type="caution">
    <text evidence="2">The sequence shown here is derived from an EMBL/GenBank/DDBJ whole genome shotgun (WGS) entry which is preliminary data.</text>
</comment>
<gene>
    <name evidence="2" type="ORF">QQ055_00730</name>
</gene>
<proteinExistence type="predicted"/>
<keyword evidence="3" id="KW-1185">Reference proteome</keyword>
<evidence type="ECO:0000256" key="1">
    <source>
        <dbReference type="SAM" id="MobiDB-lite"/>
    </source>
</evidence>
<protein>
    <submittedName>
        <fullName evidence="2">DUF928 domain-containing protein</fullName>
    </submittedName>
</protein>